<dbReference type="InterPro" id="IPR027417">
    <property type="entry name" value="P-loop_NTPase"/>
</dbReference>
<dbReference type="InterPro" id="IPR003593">
    <property type="entry name" value="AAA+_ATPase"/>
</dbReference>
<accession>A0ABY0SIZ5</accession>
<organism evidence="2 3">
    <name type="scientific">Sulfitobacter litoralis</name>
    <dbReference type="NCBI Taxonomy" id="335975"/>
    <lineage>
        <taxon>Bacteria</taxon>
        <taxon>Pseudomonadati</taxon>
        <taxon>Pseudomonadota</taxon>
        <taxon>Alphaproteobacteria</taxon>
        <taxon>Rhodobacterales</taxon>
        <taxon>Roseobacteraceae</taxon>
        <taxon>Sulfitobacter</taxon>
    </lineage>
</organism>
<feature type="domain" description="AAA+ ATPase" evidence="1">
    <location>
        <begin position="187"/>
        <end position="432"/>
    </location>
</feature>
<dbReference type="PANTHER" id="PTHR43581">
    <property type="entry name" value="ATP/GTP PHOSPHATASE"/>
    <property type="match status" value="1"/>
</dbReference>
<dbReference type="InterPro" id="IPR003959">
    <property type="entry name" value="ATPase_AAA_core"/>
</dbReference>
<dbReference type="EMBL" id="FNJD01000012">
    <property type="protein sequence ID" value="SDP29110.1"/>
    <property type="molecule type" value="Genomic_DNA"/>
</dbReference>
<protein>
    <submittedName>
        <fullName evidence="2">AAA domain-containing protein, putative AbiEii toxin, Type IV TA system</fullName>
    </submittedName>
</protein>
<comment type="caution">
    <text evidence="2">The sequence shown here is derived from an EMBL/GenBank/DDBJ whole genome shotgun (WGS) entry which is preliminary data.</text>
</comment>
<dbReference type="Proteomes" id="UP000198646">
    <property type="component" value="Unassembled WGS sequence"/>
</dbReference>
<keyword evidence="3" id="KW-1185">Reference proteome</keyword>
<dbReference type="SMART" id="SM00382">
    <property type="entry name" value="AAA"/>
    <property type="match status" value="1"/>
</dbReference>
<dbReference type="InterPro" id="IPR051396">
    <property type="entry name" value="Bact_Antivir_Def_Nuclease"/>
</dbReference>
<evidence type="ECO:0000259" key="1">
    <source>
        <dbReference type="SMART" id="SM00382"/>
    </source>
</evidence>
<dbReference type="SUPFAM" id="SSF52540">
    <property type="entry name" value="P-loop containing nucleoside triphosphate hydrolases"/>
    <property type="match status" value="1"/>
</dbReference>
<evidence type="ECO:0000313" key="2">
    <source>
        <dbReference type="EMBL" id="SDP29110.1"/>
    </source>
</evidence>
<name>A0ABY0SIZ5_9RHOB</name>
<gene>
    <name evidence="2" type="ORF">SAMN04488512_112108</name>
</gene>
<proteinExistence type="predicted"/>
<dbReference type="Pfam" id="PF13304">
    <property type="entry name" value="AAA_21"/>
    <property type="match status" value="1"/>
</dbReference>
<reference evidence="2 3" key="1">
    <citation type="submission" date="2016-10" db="EMBL/GenBank/DDBJ databases">
        <authorList>
            <person name="Varghese N."/>
            <person name="Submissions S."/>
        </authorList>
    </citation>
    <scope>NUCLEOTIDE SEQUENCE [LARGE SCALE GENOMIC DNA]</scope>
    <source>
        <strain evidence="2 3">DSM 17584</strain>
    </source>
</reference>
<evidence type="ECO:0000313" key="3">
    <source>
        <dbReference type="Proteomes" id="UP000198646"/>
    </source>
</evidence>
<sequence length="519" mass="58445">MDFFVVPNSNAISDGAKNAAYLLNDNWNDYGYETTFGLTIFDEYGVEHDFPRFKIGFAGQTASETTRGAINDKFTQLSERYFSLCHTVRFYKKLYSDLSENCREEFLRGTNDVVRYPELLDKIQGEDVFQTSLLRSTSIEDVRDLFTSVLRGEVLLTDFDFSFELPSSDTFAGFDLSFSVTANSKPSTNMHALIGRNGVGKTTLLNSMVRAIAPGVETDAEFYIQHPPFDRQAIDDDYFSTLVSVAFSAFDPFDLPPIPDGTEVKTPYSYIGLTSIADEGGTLTKGKKELYEEFAKNLEFCLAESGRKRRWQQAMAVLQSDQNFSEMDLMDLAERAGDELREHALFVIEKMSSGHTIVILTLTSLVARIEEKTLVLFDEPETHLHPPLLSALMRSLSQLLHSRNAVAIIATHSPVVLQEIPSSCVWKVYRERLASQKTRPNIETFGENVGTLTREVFKLEVARSGFHTVLEDLVKSPKTDETYYTYDEIIDQLGGKLGFEARGILKSMVVDRDEGDDLV</sequence>
<dbReference type="Gene3D" id="3.40.50.300">
    <property type="entry name" value="P-loop containing nucleotide triphosphate hydrolases"/>
    <property type="match status" value="1"/>
</dbReference>
<dbReference type="RefSeq" id="WP_093733416.1">
    <property type="nucleotide sequence ID" value="NZ_FNJD01000012.1"/>
</dbReference>
<dbReference type="PANTHER" id="PTHR43581:SF2">
    <property type="entry name" value="EXCINUCLEASE ATPASE SUBUNIT"/>
    <property type="match status" value="1"/>
</dbReference>